<reference evidence="1 2" key="1">
    <citation type="submission" date="2022-06" db="EMBL/GenBank/DDBJ databases">
        <title>Isolation of gut microbiota from human fecal samples.</title>
        <authorList>
            <person name="Pamer E.G."/>
            <person name="Barat B."/>
            <person name="Waligurski E."/>
            <person name="Medina S."/>
            <person name="Paddock L."/>
            <person name="Mostad J."/>
        </authorList>
    </citation>
    <scope>NUCLEOTIDE SEQUENCE [LARGE SCALE GENOMIC DNA]</scope>
    <source>
        <strain evidence="1 2">DFI.7.95</strain>
    </source>
</reference>
<accession>A0ABT1S5U9</accession>
<organism evidence="1 2">
    <name type="scientific">Tissierella carlieri</name>
    <dbReference type="NCBI Taxonomy" id="689904"/>
    <lineage>
        <taxon>Bacteria</taxon>
        <taxon>Bacillati</taxon>
        <taxon>Bacillota</taxon>
        <taxon>Tissierellia</taxon>
        <taxon>Tissierellales</taxon>
        <taxon>Tissierellaceae</taxon>
        <taxon>Tissierella</taxon>
    </lineage>
</organism>
<evidence type="ECO:0000313" key="2">
    <source>
        <dbReference type="Proteomes" id="UP001524478"/>
    </source>
</evidence>
<sequence>MKNNVIKQYGLVHDNRIISYMIDFERQILQINTKGYDEEVIIRFQGLLAHAFENVLLNNIILEISQVTIECFLLEEVNKLSEALKYGFPTIEVSNIKELESFLKEKEYRVFYLTASLGMCGYIIAKKIILL</sequence>
<dbReference type="EMBL" id="JANGAC010000001">
    <property type="protein sequence ID" value="MCQ4921452.1"/>
    <property type="molecule type" value="Genomic_DNA"/>
</dbReference>
<dbReference type="Proteomes" id="UP001524478">
    <property type="component" value="Unassembled WGS sequence"/>
</dbReference>
<evidence type="ECO:0000313" key="1">
    <source>
        <dbReference type="EMBL" id="MCQ4921452.1"/>
    </source>
</evidence>
<keyword evidence="2" id="KW-1185">Reference proteome</keyword>
<name>A0ABT1S5U9_9FIRM</name>
<comment type="caution">
    <text evidence="1">The sequence shown here is derived from an EMBL/GenBank/DDBJ whole genome shotgun (WGS) entry which is preliminary data.</text>
</comment>
<gene>
    <name evidence="1" type="ORF">NE686_00020</name>
</gene>
<dbReference type="RefSeq" id="WP_256309985.1">
    <property type="nucleotide sequence ID" value="NZ_JANGAC010000001.1"/>
</dbReference>
<proteinExistence type="predicted"/>
<protein>
    <submittedName>
        <fullName evidence="1">Uncharacterized protein</fullName>
    </submittedName>
</protein>